<proteinExistence type="predicted"/>
<dbReference type="Proteomes" id="UP001301350">
    <property type="component" value="Unassembled WGS sequence"/>
</dbReference>
<organism evidence="1 2">
    <name type="scientific">Cyanidium caldarium</name>
    <name type="common">Red alga</name>
    <dbReference type="NCBI Taxonomy" id="2771"/>
    <lineage>
        <taxon>Eukaryota</taxon>
        <taxon>Rhodophyta</taxon>
        <taxon>Bangiophyceae</taxon>
        <taxon>Cyanidiales</taxon>
        <taxon>Cyanidiaceae</taxon>
        <taxon>Cyanidium</taxon>
    </lineage>
</organism>
<accession>A0AAV9IQQ5</accession>
<sequence>MPTELQRMTPRLGGRSLCEEVRQMNNAAVKCLAQQAGEVAPNDLHRLPRGPATDVAASLRGALRRLSVLQRALIEEGIDRWDKLRAYFKWKAVVYFNLALYYVAAGDLQQALDHARAACVAALESARRLSDTESGERSAQDASVVWQASTSPDDASSVDACSSWAITESLAKTLGSGSVQATTQLLLLQETALLVLVLYLRQETSGTADTSYARSWWITAVHPLEQLLRACQRRPQTSAKHAMAIQEQLARTRVLHHVRQSREGTFDAQDAEDAPADPRVRYSHGVMAYLRGDRSTAREHLQPLVRSYRSTDCERLMSYTGEQAVPPEAWPSLTGNATDYGAWWWYVARQYLQQQEFTAALAVLRHAYVSAIAAADDIASLPFWSPVAYLQPPHSAPMPSGTTAHTRHLAYGTDAERGRGVFPWHALEPADQRLLLGAAIAETLAWRSAWDACLQVCQRLRRQAGAPDTRHASADALCQEAQWQVRLLEAEALARTHFIEPAHNALRQLIVQLPHARLTPEASTLAILRCTALQMQLQLQAETIAGLQESLERLRCQRQRCIASNDALRSLLEAHLLNAEALQLLLQGCAAVDREVLPRLERAARLLPHQHDIGYNLALLYWTRLGQASTAVRCWLACRRLHPDASDGACDRRLQQRTEAAHSADEASLRAMDVACIRRRREEIAEMRLLEQIALAEAATWE</sequence>
<dbReference type="AlphaFoldDB" id="A0AAV9IQQ5"/>
<comment type="caution">
    <text evidence="1">The sequence shown here is derived from an EMBL/GenBank/DDBJ whole genome shotgun (WGS) entry which is preliminary data.</text>
</comment>
<dbReference type="Gene3D" id="1.25.40.10">
    <property type="entry name" value="Tetratricopeptide repeat domain"/>
    <property type="match status" value="1"/>
</dbReference>
<protein>
    <submittedName>
        <fullName evidence="1">Uncharacterized protein</fullName>
    </submittedName>
</protein>
<reference evidence="1 2" key="1">
    <citation type="submission" date="2022-07" db="EMBL/GenBank/DDBJ databases">
        <title>Genome-wide signatures of adaptation to extreme environments.</title>
        <authorList>
            <person name="Cho C.H."/>
            <person name="Yoon H.S."/>
        </authorList>
    </citation>
    <scope>NUCLEOTIDE SEQUENCE [LARGE SCALE GENOMIC DNA]</scope>
    <source>
        <strain evidence="1 2">DBV 063 E5</strain>
    </source>
</reference>
<name>A0AAV9IQQ5_CYACA</name>
<gene>
    <name evidence="1" type="ORF">CDCA_CDCA02G0556</name>
</gene>
<dbReference type="InterPro" id="IPR011990">
    <property type="entry name" value="TPR-like_helical_dom_sf"/>
</dbReference>
<evidence type="ECO:0000313" key="2">
    <source>
        <dbReference type="Proteomes" id="UP001301350"/>
    </source>
</evidence>
<keyword evidence="2" id="KW-1185">Reference proteome</keyword>
<evidence type="ECO:0000313" key="1">
    <source>
        <dbReference type="EMBL" id="KAK4534531.1"/>
    </source>
</evidence>
<dbReference type="EMBL" id="JANCYW010000002">
    <property type="protein sequence ID" value="KAK4534531.1"/>
    <property type="molecule type" value="Genomic_DNA"/>
</dbReference>